<dbReference type="HAMAP" id="MF_00171">
    <property type="entry name" value="TruA"/>
    <property type="match status" value="1"/>
</dbReference>
<evidence type="ECO:0000256" key="5">
    <source>
        <dbReference type="PIRSR" id="PIRSR001430-1"/>
    </source>
</evidence>
<comment type="subunit">
    <text evidence="4">Homodimer.</text>
</comment>
<evidence type="ECO:0000256" key="3">
    <source>
        <dbReference type="ARBA" id="ARBA00023235"/>
    </source>
</evidence>
<evidence type="ECO:0000313" key="10">
    <source>
        <dbReference type="Proteomes" id="UP000559809"/>
    </source>
</evidence>
<evidence type="ECO:0000313" key="9">
    <source>
        <dbReference type="EMBL" id="NYT51896.1"/>
    </source>
</evidence>
<keyword evidence="3 4" id="KW-0413">Isomerase</keyword>
<dbReference type="Gene3D" id="3.30.70.580">
    <property type="entry name" value="Pseudouridine synthase I, catalytic domain, N-terminal subdomain"/>
    <property type="match status" value="1"/>
</dbReference>
<keyword evidence="10" id="KW-1185">Reference proteome</keyword>
<evidence type="ECO:0000256" key="6">
    <source>
        <dbReference type="PIRSR" id="PIRSR001430-2"/>
    </source>
</evidence>
<evidence type="ECO:0000256" key="7">
    <source>
        <dbReference type="RuleBase" id="RU003792"/>
    </source>
</evidence>
<comment type="similarity">
    <text evidence="1 4 7">Belongs to the tRNA pseudouridine synthase TruA family.</text>
</comment>
<dbReference type="SUPFAM" id="SSF55120">
    <property type="entry name" value="Pseudouridine synthase"/>
    <property type="match status" value="1"/>
</dbReference>
<name>A0A853GAU5_9BURK</name>
<evidence type="ECO:0000259" key="8">
    <source>
        <dbReference type="Pfam" id="PF01416"/>
    </source>
</evidence>
<reference evidence="9 10" key="1">
    <citation type="submission" date="2020-07" db="EMBL/GenBank/DDBJ databases">
        <title>Taxonomic revisions and descriptions of new bacterial species based on genomic comparisons in the high-G+C-content subgroup of the family Alcaligenaceae.</title>
        <authorList>
            <person name="Szabo A."/>
            <person name="Felfoldi T."/>
        </authorList>
    </citation>
    <scope>NUCLEOTIDE SEQUENCE [LARGE SCALE GENOMIC DNA]</scope>
    <source>
        <strain evidence="9 10">LMG 24012</strain>
    </source>
</reference>
<dbReference type="InterPro" id="IPR020103">
    <property type="entry name" value="PsdUridine_synth_cat_dom_sf"/>
</dbReference>
<feature type="domain" description="Pseudouridine synthase I TruA alpha/beta" evidence="8">
    <location>
        <begin position="144"/>
        <end position="246"/>
    </location>
</feature>
<feature type="domain" description="Pseudouridine synthase I TruA alpha/beta" evidence="8">
    <location>
        <begin position="9"/>
        <end position="104"/>
    </location>
</feature>
<dbReference type="NCBIfam" id="TIGR00071">
    <property type="entry name" value="hisT_truA"/>
    <property type="match status" value="1"/>
</dbReference>
<dbReference type="FunFam" id="3.30.70.580:FF:000001">
    <property type="entry name" value="tRNA pseudouridine synthase A"/>
    <property type="match status" value="1"/>
</dbReference>
<accession>A0A853GAU5</accession>
<dbReference type="InterPro" id="IPR020094">
    <property type="entry name" value="TruA/RsuA/RluB/E/F_N"/>
</dbReference>
<dbReference type="PANTHER" id="PTHR11142:SF0">
    <property type="entry name" value="TRNA PSEUDOURIDINE SYNTHASE-LIKE 1"/>
    <property type="match status" value="1"/>
</dbReference>
<dbReference type="Proteomes" id="UP000559809">
    <property type="component" value="Unassembled WGS sequence"/>
</dbReference>
<dbReference type="GO" id="GO:0160147">
    <property type="term" value="F:tRNA pseudouridine(38-40) synthase activity"/>
    <property type="evidence" value="ECO:0007669"/>
    <property type="project" value="UniProtKB-EC"/>
</dbReference>
<dbReference type="CDD" id="cd02570">
    <property type="entry name" value="PseudoU_synth_EcTruA"/>
    <property type="match status" value="1"/>
</dbReference>
<dbReference type="Gene3D" id="3.30.70.660">
    <property type="entry name" value="Pseudouridine synthase I, catalytic domain, C-terminal subdomain"/>
    <property type="match status" value="1"/>
</dbReference>
<dbReference type="PANTHER" id="PTHR11142">
    <property type="entry name" value="PSEUDOURIDYLATE SYNTHASE"/>
    <property type="match status" value="1"/>
</dbReference>
<feature type="binding site" evidence="4 6">
    <location>
        <position position="111"/>
    </location>
    <ligand>
        <name>substrate</name>
    </ligand>
</feature>
<dbReference type="RefSeq" id="WP_180158566.1">
    <property type="nucleotide sequence ID" value="NZ_JACCEM010000018.1"/>
</dbReference>
<evidence type="ECO:0000256" key="4">
    <source>
        <dbReference type="HAMAP-Rule" id="MF_00171"/>
    </source>
</evidence>
<dbReference type="EC" id="5.4.99.12" evidence="4"/>
<organism evidence="9 10">
    <name type="scientific">Parapusillimonas granuli</name>
    <dbReference type="NCBI Taxonomy" id="380911"/>
    <lineage>
        <taxon>Bacteria</taxon>
        <taxon>Pseudomonadati</taxon>
        <taxon>Pseudomonadota</taxon>
        <taxon>Betaproteobacteria</taxon>
        <taxon>Burkholderiales</taxon>
        <taxon>Alcaligenaceae</taxon>
        <taxon>Parapusillimonas</taxon>
    </lineage>
</organism>
<dbReference type="EMBL" id="JACCEM010000018">
    <property type="protein sequence ID" value="NYT51896.1"/>
    <property type="molecule type" value="Genomic_DNA"/>
</dbReference>
<comment type="caution">
    <text evidence="9">The sequence shown here is derived from an EMBL/GenBank/DDBJ whole genome shotgun (WGS) entry which is preliminary data.</text>
</comment>
<dbReference type="InterPro" id="IPR020095">
    <property type="entry name" value="PsdUridine_synth_TruA_C"/>
</dbReference>
<feature type="active site" description="Nucleophile" evidence="4 5">
    <location>
        <position position="53"/>
    </location>
</feature>
<sequence length="271" mass="30206">MPRVALGIAYDGSHWLGWQTQPGGRTVQDALEAALAQFLAEPRVATICAGRTDTGVHALEQVVHLDSHAQRRPESWVRGLNALLPSSIAVQWAQAVPDDFHARFSARARSYVYVLRNSRVRSPLQHGRVGWVYHPLALAPMKDAARRLLGEHDFSSFRSSQCQAAGPVRTLHALEVEQYGEYFLFTFRANAFLHHMVRNLMGALLYVGLGRRPPDWMDELLAQRDRTRAAPTFAPDGLYFVRADYPSAFGLPENRLEDLVQSHLGLAAGAC</sequence>
<dbReference type="AlphaFoldDB" id="A0A853GAU5"/>
<dbReference type="GO" id="GO:0003723">
    <property type="term" value="F:RNA binding"/>
    <property type="evidence" value="ECO:0007669"/>
    <property type="project" value="InterPro"/>
</dbReference>
<proteinExistence type="inferred from homology"/>
<evidence type="ECO:0000256" key="2">
    <source>
        <dbReference type="ARBA" id="ARBA00022694"/>
    </source>
</evidence>
<dbReference type="InterPro" id="IPR001406">
    <property type="entry name" value="PsdUridine_synth_TruA"/>
</dbReference>
<evidence type="ECO:0000256" key="1">
    <source>
        <dbReference type="ARBA" id="ARBA00009375"/>
    </source>
</evidence>
<dbReference type="PIRSF" id="PIRSF001430">
    <property type="entry name" value="tRNA_psdUrid_synth"/>
    <property type="match status" value="1"/>
</dbReference>
<protein>
    <recommendedName>
        <fullName evidence="4">tRNA pseudouridine synthase A</fullName>
        <ecNumber evidence="4">5.4.99.12</ecNumber>
    </recommendedName>
    <alternativeName>
        <fullName evidence="4">tRNA pseudouridine(38-40) synthase</fullName>
    </alternativeName>
    <alternativeName>
        <fullName evidence="4">tRNA pseudouridylate synthase I</fullName>
    </alternativeName>
    <alternativeName>
        <fullName evidence="4">tRNA-uridine isomerase I</fullName>
    </alternativeName>
</protein>
<comment type="caution">
    <text evidence="4">Lacks conserved residue(s) required for the propagation of feature annotation.</text>
</comment>
<comment type="function">
    <text evidence="4">Formation of pseudouridine at positions 38, 39 and 40 in the anticodon stem and loop of transfer RNAs.</text>
</comment>
<comment type="catalytic activity">
    <reaction evidence="4 7">
        <text>uridine(38/39/40) in tRNA = pseudouridine(38/39/40) in tRNA</text>
        <dbReference type="Rhea" id="RHEA:22376"/>
        <dbReference type="Rhea" id="RHEA-COMP:10085"/>
        <dbReference type="Rhea" id="RHEA-COMP:10087"/>
        <dbReference type="ChEBI" id="CHEBI:65314"/>
        <dbReference type="ChEBI" id="CHEBI:65315"/>
        <dbReference type="EC" id="5.4.99.12"/>
    </reaction>
</comment>
<gene>
    <name evidence="4 9" type="primary">truA</name>
    <name evidence="9" type="ORF">H0A72_21530</name>
</gene>
<dbReference type="GO" id="GO:0031119">
    <property type="term" value="P:tRNA pseudouridine synthesis"/>
    <property type="evidence" value="ECO:0007669"/>
    <property type="project" value="UniProtKB-UniRule"/>
</dbReference>
<keyword evidence="2 4" id="KW-0819">tRNA processing</keyword>
<dbReference type="Pfam" id="PF01416">
    <property type="entry name" value="PseudoU_synth_1"/>
    <property type="match status" value="2"/>
</dbReference>
<dbReference type="InterPro" id="IPR020097">
    <property type="entry name" value="PsdUridine_synth_TruA_a/b_dom"/>
</dbReference>